<keyword evidence="3" id="KW-1185">Reference proteome</keyword>
<name>A0A5J9TP61_9POAL</name>
<reference evidence="2 3" key="1">
    <citation type="journal article" date="2019" name="Sci. Rep.">
        <title>A high-quality genome of Eragrostis curvula grass provides insights into Poaceae evolution and supports new strategies to enhance forage quality.</title>
        <authorList>
            <person name="Carballo J."/>
            <person name="Santos B.A.C.M."/>
            <person name="Zappacosta D."/>
            <person name="Garbus I."/>
            <person name="Selva J.P."/>
            <person name="Gallo C.A."/>
            <person name="Diaz A."/>
            <person name="Albertini E."/>
            <person name="Caccamo M."/>
            <person name="Echenique V."/>
        </authorList>
    </citation>
    <scope>NUCLEOTIDE SEQUENCE [LARGE SCALE GENOMIC DNA]</scope>
    <source>
        <strain evidence="3">cv. Victoria</strain>
        <tissue evidence="2">Leaf</tissue>
    </source>
</reference>
<feature type="non-terminal residue" evidence="2">
    <location>
        <position position="1"/>
    </location>
</feature>
<proteinExistence type="predicted"/>
<gene>
    <name evidence="2" type="ORF">EJB05_40684</name>
</gene>
<dbReference type="EMBL" id="RWGY01000035">
    <property type="protein sequence ID" value="TVU13152.1"/>
    <property type="molecule type" value="Genomic_DNA"/>
</dbReference>
<organism evidence="2 3">
    <name type="scientific">Eragrostis curvula</name>
    <name type="common">weeping love grass</name>
    <dbReference type="NCBI Taxonomy" id="38414"/>
    <lineage>
        <taxon>Eukaryota</taxon>
        <taxon>Viridiplantae</taxon>
        <taxon>Streptophyta</taxon>
        <taxon>Embryophyta</taxon>
        <taxon>Tracheophyta</taxon>
        <taxon>Spermatophyta</taxon>
        <taxon>Magnoliopsida</taxon>
        <taxon>Liliopsida</taxon>
        <taxon>Poales</taxon>
        <taxon>Poaceae</taxon>
        <taxon>PACMAD clade</taxon>
        <taxon>Chloridoideae</taxon>
        <taxon>Eragrostideae</taxon>
        <taxon>Eragrostidinae</taxon>
        <taxon>Eragrostis</taxon>
    </lineage>
</organism>
<feature type="compositionally biased region" description="Basic and acidic residues" evidence="1">
    <location>
        <begin position="1"/>
        <end position="39"/>
    </location>
</feature>
<comment type="caution">
    <text evidence="2">The sequence shown here is derived from an EMBL/GenBank/DDBJ whole genome shotgun (WGS) entry which is preliminary data.</text>
</comment>
<accession>A0A5J9TP61</accession>
<dbReference type="AlphaFoldDB" id="A0A5J9TP61"/>
<feature type="region of interest" description="Disordered" evidence="1">
    <location>
        <begin position="1"/>
        <end position="56"/>
    </location>
</feature>
<dbReference type="Gramene" id="TVU13152">
    <property type="protein sequence ID" value="TVU13152"/>
    <property type="gene ID" value="EJB05_40684"/>
</dbReference>
<protein>
    <submittedName>
        <fullName evidence="2">Uncharacterized protein</fullName>
    </submittedName>
</protein>
<evidence type="ECO:0000313" key="2">
    <source>
        <dbReference type="EMBL" id="TVU13152.1"/>
    </source>
</evidence>
<dbReference type="Proteomes" id="UP000324897">
    <property type="component" value="Unassembled WGS sequence"/>
</dbReference>
<evidence type="ECO:0000256" key="1">
    <source>
        <dbReference type="SAM" id="MobiDB-lite"/>
    </source>
</evidence>
<evidence type="ECO:0000313" key="3">
    <source>
        <dbReference type="Proteomes" id="UP000324897"/>
    </source>
</evidence>
<sequence>MQRGPLHAERERKEAKERERAEERKKEAEQREKERERKRERARRAKQALEEGGSQAVRKVAWSELSTGLQPQMLPLWTVLTSSTYFAWFHAEDETI</sequence>